<evidence type="ECO:0000313" key="2">
    <source>
        <dbReference type="Proteomes" id="UP001168098"/>
    </source>
</evidence>
<gene>
    <name evidence="1" type="ORF">PVL29_000091</name>
</gene>
<dbReference type="Proteomes" id="UP001168098">
    <property type="component" value="Unassembled WGS sequence"/>
</dbReference>
<dbReference type="AlphaFoldDB" id="A0AA39AHQ4"/>
<sequence>MGWVISGSEVSRSMRMRRERDSRGGFARNDASTRRMAVGSWFEEQRRGMRRLIFVSSSGVKSICFFAAAAATSAAAEEEERVENRREIGFEGREGAETKRLRCSGFISGSNGYSGNESFFHDI</sequence>
<name>A0AA39AHQ4_VITRO</name>
<proteinExistence type="predicted"/>
<dbReference type="EMBL" id="JARBHA010000001">
    <property type="protein sequence ID" value="KAJ9707850.1"/>
    <property type="molecule type" value="Genomic_DNA"/>
</dbReference>
<organism evidence="1 2">
    <name type="scientific">Vitis rotundifolia</name>
    <name type="common">Muscadine grape</name>
    <dbReference type="NCBI Taxonomy" id="103349"/>
    <lineage>
        <taxon>Eukaryota</taxon>
        <taxon>Viridiplantae</taxon>
        <taxon>Streptophyta</taxon>
        <taxon>Embryophyta</taxon>
        <taxon>Tracheophyta</taxon>
        <taxon>Spermatophyta</taxon>
        <taxon>Magnoliopsida</taxon>
        <taxon>eudicotyledons</taxon>
        <taxon>Gunneridae</taxon>
        <taxon>Pentapetalae</taxon>
        <taxon>rosids</taxon>
        <taxon>Vitales</taxon>
        <taxon>Vitaceae</taxon>
        <taxon>Viteae</taxon>
        <taxon>Vitis</taxon>
    </lineage>
</organism>
<protein>
    <submittedName>
        <fullName evidence="1">Uncharacterized protein</fullName>
    </submittedName>
</protein>
<comment type="caution">
    <text evidence="1">The sequence shown here is derived from an EMBL/GenBank/DDBJ whole genome shotgun (WGS) entry which is preliminary data.</text>
</comment>
<reference evidence="1 2" key="1">
    <citation type="journal article" date="2023" name="BMC Biotechnol.">
        <title>Vitis rotundifolia cv Carlos genome sequencing.</title>
        <authorList>
            <person name="Huff M."/>
            <person name="Hulse-Kemp A."/>
            <person name="Scheffler B."/>
            <person name="Youngblood R."/>
            <person name="Simpson S."/>
            <person name="Babiker E."/>
            <person name="Staton M."/>
        </authorList>
    </citation>
    <scope>NUCLEOTIDE SEQUENCE [LARGE SCALE GENOMIC DNA]</scope>
    <source>
        <tissue evidence="1">Leaf</tissue>
    </source>
</reference>
<keyword evidence="2" id="KW-1185">Reference proteome</keyword>
<evidence type="ECO:0000313" key="1">
    <source>
        <dbReference type="EMBL" id="KAJ9707850.1"/>
    </source>
</evidence>
<accession>A0AA39AHQ4</accession>